<dbReference type="EMBL" id="MN740018">
    <property type="protein sequence ID" value="QHT84513.1"/>
    <property type="molecule type" value="Genomic_DNA"/>
</dbReference>
<proteinExistence type="predicted"/>
<reference evidence="1" key="1">
    <citation type="journal article" date="2020" name="Nature">
        <title>Giant virus diversity and host interactions through global metagenomics.</title>
        <authorList>
            <person name="Schulz F."/>
            <person name="Roux S."/>
            <person name="Paez-Espino D."/>
            <person name="Jungbluth S."/>
            <person name="Walsh D.A."/>
            <person name="Denef V.J."/>
            <person name="McMahon K.D."/>
            <person name="Konstantinidis K.T."/>
            <person name="Eloe-Fadrosh E.A."/>
            <person name="Kyrpides N.C."/>
            <person name="Woyke T."/>
        </authorList>
    </citation>
    <scope>NUCLEOTIDE SEQUENCE</scope>
    <source>
        <strain evidence="1">GVMAG-M-3300023184-177</strain>
    </source>
</reference>
<dbReference type="AlphaFoldDB" id="A0A6C0HXE2"/>
<name>A0A6C0HXE2_9ZZZZ</name>
<organism evidence="1">
    <name type="scientific">viral metagenome</name>
    <dbReference type="NCBI Taxonomy" id="1070528"/>
    <lineage>
        <taxon>unclassified sequences</taxon>
        <taxon>metagenomes</taxon>
        <taxon>organismal metagenomes</taxon>
    </lineage>
</organism>
<protein>
    <submittedName>
        <fullName evidence="1">Uncharacterized protein</fullName>
    </submittedName>
</protein>
<accession>A0A6C0HXE2</accession>
<sequence length="363" mass="42250">MTINPTKIYKHQYLINIAESAEWTADDQPPASLISMPFLNPHENYVITSPVSADSPYFIAYKYGLSKHSHDRAVEMLTNNTQLVDLHGIIRNPNPKIAPLLDKYLEQFKTTHWLRMCRSNHKVILEFLEKHTDKINDNNWRQLSGNEHEIAIRILQKNPHKINYDVLSGNPSGFEIMKQHMNLINWNYFAGNTHPDAIRIIEQNLELVCTDAYWSDVPWKMDYCTLSQNPNAFHILFENPHFINFKCLMYNPSPSALAYIEANATQINNSHVPYLVNNPNGLSLIEKLLKQEQISEDVVMRYYSDLVTNPAFFDVDLDYQELSKECSKIIYNELLEKAFHPSRVSRWLDYHCENGGTPEDFEM</sequence>
<evidence type="ECO:0000313" key="1">
    <source>
        <dbReference type="EMBL" id="QHT84513.1"/>
    </source>
</evidence>